<proteinExistence type="inferred from homology"/>
<evidence type="ECO:0000313" key="6">
    <source>
        <dbReference type="Proteomes" id="UP000324705"/>
    </source>
</evidence>
<dbReference type="Gramene" id="TRITD3Bv1G088030.5">
    <property type="protein sequence ID" value="TRITD3Bv1G088030.5"/>
    <property type="gene ID" value="TRITD3Bv1G088030"/>
</dbReference>
<dbReference type="PRINTS" id="PR00380">
    <property type="entry name" value="KINESINHEAVY"/>
</dbReference>
<keyword evidence="3" id="KW-0547">Nucleotide-binding</keyword>
<keyword evidence="3" id="KW-0067">ATP-binding</keyword>
<dbReference type="Gene3D" id="3.40.850.10">
    <property type="entry name" value="Kinesin motor domain"/>
    <property type="match status" value="1"/>
</dbReference>
<dbReference type="PANTHER" id="PTHR47972:SF23">
    <property type="entry name" value="KINESIN MOTOR DOMAIN-CONTAINING PROTEIN"/>
    <property type="match status" value="1"/>
</dbReference>
<evidence type="ECO:0000256" key="2">
    <source>
        <dbReference type="ARBA" id="ARBA00023175"/>
    </source>
</evidence>
<dbReference type="GO" id="GO:0008017">
    <property type="term" value="F:microtubule binding"/>
    <property type="evidence" value="ECO:0007669"/>
    <property type="project" value="InterPro"/>
</dbReference>
<dbReference type="SUPFAM" id="SSF52540">
    <property type="entry name" value="P-loop containing nucleoside triphosphate hydrolases"/>
    <property type="match status" value="1"/>
</dbReference>
<keyword evidence="6" id="KW-1185">Reference proteome</keyword>
<name>A0A9R1QE23_TRITD</name>
<dbReference type="GO" id="GO:0007018">
    <property type="term" value="P:microtubule-based movement"/>
    <property type="evidence" value="ECO:0007669"/>
    <property type="project" value="InterPro"/>
</dbReference>
<dbReference type="SMART" id="SM00129">
    <property type="entry name" value="KISc"/>
    <property type="match status" value="1"/>
</dbReference>
<dbReference type="AlphaFoldDB" id="A0A9R1QE23"/>
<gene>
    <name evidence="5" type="ORF">TRITD_3Bv1G088030</name>
</gene>
<evidence type="ECO:0000313" key="5">
    <source>
        <dbReference type="EMBL" id="VAH75781.1"/>
    </source>
</evidence>
<dbReference type="InterPro" id="IPR027417">
    <property type="entry name" value="P-loop_NTPase"/>
</dbReference>
<protein>
    <recommendedName>
        <fullName evidence="4">Kinesin motor domain-containing protein</fullName>
    </recommendedName>
</protein>
<keyword evidence="2 3" id="KW-0505">Motor protein</keyword>
<dbReference type="GO" id="GO:0003777">
    <property type="term" value="F:microtubule motor activity"/>
    <property type="evidence" value="ECO:0007669"/>
    <property type="project" value="InterPro"/>
</dbReference>
<organism evidence="5 6">
    <name type="scientific">Triticum turgidum subsp. durum</name>
    <name type="common">Durum wheat</name>
    <name type="synonym">Triticum durum</name>
    <dbReference type="NCBI Taxonomy" id="4567"/>
    <lineage>
        <taxon>Eukaryota</taxon>
        <taxon>Viridiplantae</taxon>
        <taxon>Streptophyta</taxon>
        <taxon>Embryophyta</taxon>
        <taxon>Tracheophyta</taxon>
        <taxon>Spermatophyta</taxon>
        <taxon>Magnoliopsida</taxon>
        <taxon>Liliopsida</taxon>
        <taxon>Poales</taxon>
        <taxon>Poaceae</taxon>
        <taxon>BOP clade</taxon>
        <taxon>Pooideae</taxon>
        <taxon>Triticodae</taxon>
        <taxon>Triticeae</taxon>
        <taxon>Triticinae</taxon>
        <taxon>Triticum</taxon>
    </lineage>
</organism>
<keyword evidence="1" id="KW-0493">Microtubule</keyword>
<dbReference type="Pfam" id="PF00225">
    <property type="entry name" value="Kinesin"/>
    <property type="match status" value="1"/>
</dbReference>
<sequence length="408" mass="45565">MDGQSGKTMQSLPDTLSSLKGFNKYLTPGWIESVSHILKELTPTKPQKVMEEDAQNVFECHDTELDIKVAKIQDEMVSLGAQLKQKTLQKRESLNNYLDLKGSIRVFCRMRPFNHEESYSSRTMFTLDESNVFLKVAETKTKQYKFDKVFDPCSTQGDVFSEVEPVIKSAIDGYNVCIFAYGQTGSGKTYTMEGKPKDLGVIPRGIQVLFDRASESNSRFQFTFSMLEIYMGNLRDLLVPGSKTNGLKNVPSLSIKTDPDGGIEIENLVAVTVNNFQEVKRLYGVGTRLRSTASTMANSTSSRSHCLIRISLTSFDAPERKKARNKIWMIDLGGSERLVKTKATGKRLKEGKAINLSLSALGDVIDALQTKKPHVPYRNSKLTQVLRDSLGGKNKEGRFLKGVRTDGQ</sequence>
<dbReference type="Proteomes" id="UP000324705">
    <property type="component" value="Chromosome 3B"/>
</dbReference>
<dbReference type="EMBL" id="LT934116">
    <property type="protein sequence ID" value="VAH75781.1"/>
    <property type="molecule type" value="Genomic_DNA"/>
</dbReference>
<dbReference type="InterPro" id="IPR036961">
    <property type="entry name" value="Kinesin_motor_dom_sf"/>
</dbReference>
<dbReference type="GO" id="GO:0005524">
    <property type="term" value="F:ATP binding"/>
    <property type="evidence" value="ECO:0007669"/>
    <property type="project" value="UniProtKB-UniRule"/>
</dbReference>
<feature type="domain" description="Kinesin motor" evidence="4">
    <location>
        <begin position="103"/>
        <end position="408"/>
    </location>
</feature>
<dbReference type="InterPro" id="IPR027640">
    <property type="entry name" value="Kinesin-like_fam"/>
</dbReference>
<comment type="similarity">
    <text evidence="3">Belongs to the TRAFAC class myosin-kinesin ATPase superfamily. Kinesin family.</text>
</comment>
<dbReference type="PANTHER" id="PTHR47972">
    <property type="entry name" value="KINESIN-LIKE PROTEIN KLP-3"/>
    <property type="match status" value="1"/>
</dbReference>
<dbReference type="PROSITE" id="PS50067">
    <property type="entry name" value="KINESIN_MOTOR_2"/>
    <property type="match status" value="1"/>
</dbReference>
<reference evidence="5 6" key="1">
    <citation type="submission" date="2017-09" db="EMBL/GenBank/DDBJ databases">
        <authorList>
            <consortium name="International Durum Wheat Genome Sequencing Consortium (IDWGSC)"/>
            <person name="Milanesi L."/>
        </authorList>
    </citation>
    <scope>NUCLEOTIDE SEQUENCE [LARGE SCALE GENOMIC DNA]</scope>
    <source>
        <strain evidence="6">cv. Svevo</strain>
    </source>
</reference>
<feature type="binding site" evidence="3">
    <location>
        <begin position="182"/>
        <end position="189"/>
    </location>
    <ligand>
        <name>ATP</name>
        <dbReference type="ChEBI" id="CHEBI:30616"/>
    </ligand>
</feature>
<evidence type="ECO:0000256" key="3">
    <source>
        <dbReference type="PROSITE-ProRule" id="PRU00283"/>
    </source>
</evidence>
<evidence type="ECO:0000259" key="4">
    <source>
        <dbReference type="PROSITE" id="PS50067"/>
    </source>
</evidence>
<dbReference type="GO" id="GO:0005874">
    <property type="term" value="C:microtubule"/>
    <property type="evidence" value="ECO:0007669"/>
    <property type="project" value="UniProtKB-KW"/>
</dbReference>
<dbReference type="InterPro" id="IPR001752">
    <property type="entry name" value="Kinesin_motor_dom"/>
</dbReference>
<accession>A0A9R1QE23</accession>
<evidence type="ECO:0000256" key="1">
    <source>
        <dbReference type="ARBA" id="ARBA00022701"/>
    </source>
</evidence>